<dbReference type="GO" id="GO:0015031">
    <property type="term" value="P:protein transport"/>
    <property type="evidence" value="ECO:0007669"/>
    <property type="project" value="UniProtKB-KW"/>
</dbReference>
<proteinExistence type="inferred from homology"/>
<reference evidence="8" key="1">
    <citation type="submission" date="2021-01" db="EMBL/GenBank/DDBJ databases">
        <title>Marivirga sp. nov., isolated from intertidal surface sediments.</title>
        <authorList>
            <person name="Zhang M."/>
        </authorList>
    </citation>
    <scope>NUCLEOTIDE SEQUENCE</scope>
    <source>
        <strain evidence="8">SM1354</strain>
    </source>
</reference>
<evidence type="ECO:0000313" key="9">
    <source>
        <dbReference type="Proteomes" id="UP000642920"/>
    </source>
</evidence>
<evidence type="ECO:0000256" key="5">
    <source>
        <dbReference type="ARBA" id="ARBA00022989"/>
    </source>
</evidence>
<evidence type="ECO:0000256" key="1">
    <source>
        <dbReference type="ARBA" id="ARBA00004162"/>
    </source>
</evidence>
<keyword evidence="7" id="KW-0653">Protein transport</keyword>
<evidence type="ECO:0000256" key="2">
    <source>
        <dbReference type="ARBA" id="ARBA00005811"/>
    </source>
</evidence>
<dbReference type="Proteomes" id="UP000642920">
    <property type="component" value="Unassembled WGS sequence"/>
</dbReference>
<dbReference type="InterPro" id="IPR003400">
    <property type="entry name" value="ExbD"/>
</dbReference>
<evidence type="ECO:0000256" key="4">
    <source>
        <dbReference type="ARBA" id="ARBA00022692"/>
    </source>
</evidence>
<keyword evidence="6" id="KW-0472">Membrane</keyword>
<protein>
    <submittedName>
        <fullName evidence="8">Biopolymer transporter ExbD</fullName>
    </submittedName>
</protein>
<keyword evidence="4 7" id="KW-0812">Transmembrane</keyword>
<dbReference type="PANTHER" id="PTHR30558">
    <property type="entry name" value="EXBD MEMBRANE COMPONENT OF PMF-DRIVEN MACROMOLECULE IMPORT SYSTEM"/>
    <property type="match status" value="1"/>
</dbReference>
<evidence type="ECO:0000256" key="6">
    <source>
        <dbReference type="ARBA" id="ARBA00023136"/>
    </source>
</evidence>
<dbReference type="PANTHER" id="PTHR30558:SF3">
    <property type="entry name" value="BIOPOLYMER TRANSPORT PROTEIN EXBD-RELATED"/>
    <property type="match status" value="1"/>
</dbReference>
<keyword evidence="5" id="KW-1133">Transmembrane helix</keyword>
<gene>
    <name evidence="8" type="ORF">JKP34_17155</name>
</gene>
<comment type="similarity">
    <text evidence="2 7">Belongs to the ExbD/TolR family.</text>
</comment>
<keyword evidence="9" id="KW-1185">Reference proteome</keyword>
<evidence type="ECO:0000313" key="8">
    <source>
        <dbReference type="EMBL" id="MBL0766997.1"/>
    </source>
</evidence>
<organism evidence="8 9">
    <name type="scientific">Marivirga atlantica</name>
    <dbReference type="NCBI Taxonomy" id="1548457"/>
    <lineage>
        <taxon>Bacteria</taxon>
        <taxon>Pseudomonadati</taxon>
        <taxon>Bacteroidota</taxon>
        <taxon>Cytophagia</taxon>
        <taxon>Cytophagales</taxon>
        <taxon>Marivirgaceae</taxon>
        <taxon>Marivirga</taxon>
    </lineage>
</organism>
<evidence type="ECO:0000256" key="7">
    <source>
        <dbReference type="RuleBase" id="RU003879"/>
    </source>
</evidence>
<dbReference type="GO" id="GO:0022857">
    <property type="term" value="F:transmembrane transporter activity"/>
    <property type="evidence" value="ECO:0007669"/>
    <property type="project" value="InterPro"/>
</dbReference>
<evidence type="ECO:0000256" key="3">
    <source>
        <dbReference type="ARBA" id="ARBA00022475"/>
    </source>
</evidence>
<keyword evidence="3" id="KW-1003">Cell membrane</keyword>
<comment type="subcellular location">
    <subcellularLocation>
        <location evidence="1">Cell membrane</location>
        <topology evidence="1">Single-pass membrane protein</topology>
    </subcellularLocation>
    <subcellularLocation>
        <location evidence="7">Cell membrane</location>
        <topology evidence="7">Single-pass type II membrane protein</topology>
    </subcellularLocation>
</comment>
<dbReference type="GO" id="GO:0005886">
    <property type="term" value="C:plasma membrane"/>
    <property type="evidence" value="ECO:0007669"/>
    <property type="project" value="UniProtKB-SubCell"/>
</dbReference>
<comment type="caution">
    <text evidence="8">The sequence shown here is derived from an EMBL/GenBank/DDBJ whole genome shotgun (WGS) entry which is preliminary data.</text>
</comment>
<dbReference type="AlphaFoldDB" id="A0A937DGB5"/>
<dbReference type="Pfam" id="PF02472">
    <property type="entry name" value="ExbD"/>
    <property type="match status" value="1"/>
</dbReference>
<keyword evidence="7" id="KW-0813">Transport</keyword>
<accession>A0A937DGB5</accession>
<sequence length="191" mass="21197">MARGKSRQSAEVNAGSMADIAFLLLIFFLVTTTIASDKGLTITLPPEPDDAEKVDVVIKERNLFKVAINSNDDLLVEGERLDDFMEIKEMLVEHILNPTKSEKFAEAPKEAIVSFKTDRGTSYEMYINVLDQLQGAYYEIYAERAGISVEEYRTLDLGNPREKALYNKGKGEGENELPMAISIAEPTNVGG</sequence>
<name>A0A937DGB5_9BACT</name>
<dbReference type="EMBL" id="JAERQG010000005">
    <property type="protein sequence ID" value="MBL0766997.1"/>
    <property type="molecule type" value="Genomic_DNA"/>
</dbReference>
<dbReference type="RefSeq" id="WP_201924186.1">
    <property type="nucleotide sequence ID" value="NZ_JAERQG010000005.1"/>
</dbReference>